<dbReference type="InterPro" id="IPR004424">
    <property type="entry name" value="IspE"/>
</dbReference>
<evidence type="ECO:0000256" key="9">
    <source>
        <dbReference type="ARBA" id="ARBA00032554"/>
    </source>
</evidence>
<keyword evidence="5 10" id="KW-0547">Nucleotide-binding</keyword>
<evidence type="ECO:0000256" key="4">
    <source>
        <dbReference type="ARBA" id="ARBA00022679"/>
    </source>
</evidence>
<feature type="active site" evidence="10">
    <location>
        <position position="130"/>
    </location>
</feature>
<evidence type="ECO:0000256" key="10">
    <source>
        <dbReference type="HAMAP-Rule" id="MF_00061"/>
    </source>
</evidence>
<dbReference type="SUPFAM" id="SSF55060">
    <property type="entry name" value="GHMP Kinase, C-terminal domain"/>
    <property type="match status" value="1"/>
</dbReference>
<comment type="caution">
    <text evidence="13">The sequence shown here is derived from an EMBL/GenBank/DDBJ whole genome shotgun (WGS) entry which is preliminary data.</text>
</comment>
<gene>
    <name evidence="10" type="primary">ispE</name>
    <name evidence="13" type="ORF">C8N38_10538</name>
</gene>
<comment type="function">
    <text evidence="10">Catalyzes the phosphorylation of the position 2 hydroxy group of 4-diphosphocytidyl-2C-methyl-D-erythritol.</text>
</comment>
<evidence type="ECO:0000256" key="5">
    <source>
        <dbReference type="ARBA" id="ARBA00022741"/>
    </source>
</evidence>
<dbReference type="EMBL" id="QAYC01000005">
    <property type="protein sequence ID" value="PTW50082.1"/>
    <property type="molecule type" value="Genomic_DNA"/>
</dbReference>
<comment type="pathway">
    <text evidence="10">Isoprenoid biosynthesis; isopentenyl diphosphate biosynthesis via DXP pathway; isopentenyl diphosphate from 1-deoxy-D-xylulose 5-phosphate: step 3/6.</text>
</comment>
<protein>
    <recommendedName>
        <fullName evidence="3 10">4-diphosphocytidyl-2-C-methyl-D-erythritol kinase</fullName>
        <shortName evidence="10">CMK</shortName>
        <ecNumber evidence="2 10">2.7.1.148</ecNumber>
    </recommendedName>
    <alternativeName>
        <fullName evidence="9 10">4-(cytidine-5'-diphospho)-2-C-methyl-D-erythritol kinase</fullName>
    </alternativeName>
</protein>
<evidence type="ECO:0000256" key="1">
    <source>
        <dbReference type="ARBA" id="ARBA00009684"/>
    </source>
</evidence>
<reference evidence="13 14" key="1">
    <citation type="submission" date="2018-04" db="EMBL/GenBank/DDBJ databases">
        <title>Genomic Encyclopedia of Archaeal and Bacterial Type Strains, Phase II (KMG-II): from individual species to whole genera.</title>
        <authorList>
            <person name="Goeker M."/>
        </authorList>
    </citation>
    <scope>NUCLEOTIDE SEQUENCE [LARGE SCALE GENOMIC DNA]</scope>
    <source>
        <strain evidence="13 14">DSM 19783</strain>
    </source>
</reference>
<accession>A0A8E3AQR8</accession>
<feature type="domain" description="GHMP kinase C-terminal" evidence="12">
    <location>
        <begin position="200"/>
        <end position="258"/>
    </location>
</feature>
<dbReference type="AlphaFoldDB" id="A0A8E3AQR8"/>
<keyword evidence="14" id="KW-1185">Reference proteome</keyword>
<keyword evidence="4 10" id="KW-0808">Transferase</keyword>
<evidence type="ECO:0000256" key="6">
    <source>
        <dbReference type="ARBA" id="ARBA00022777"/>
    </source>
</evidence>
<dbReference type="Gene3D" id="3.30.70.890">
    <property type="entry name" value="GHMP kinase, C-terminal domain"/>
    <property type="match status" value="1"/>
</dbReference>
<dbReference type="Gene3D" id="3.30.230.10">
    <property type="match status" value="1"/>
</dbReference>
<dbReference type="GO" id="GO:0050515">
    <property type="term" value="F:4-(cytidine 5'-diphospho)-2-C-methyl-D-erythritol kinase activity"/>
    <property type="evidence" value="ECO:0007669"/>
    <property type="project" value="UniProtKB-UniRule"/>
</dbReference>
<evidence type="ECO:0000256" key="3">
    <source>
        <dbReference type="ARBA" id="ARBA00017473"/>
    </source>
</evidence>
<dbReference type="PANTHER" id="PTHR43527:SF2">
    <property type="entry name" value="4-DIPHOSPHOCYTIDYL-2-C-METHYL-D-ERYTHRITOL KINASE, CHLOROPLASTIC"/>
    <property type="match status" value="1"/>
</dbReference>
<dbReference type="NCBIfam" id="NF011202">
    <property type="entry name" value="PRK14608.1"/>
    <property type="match status" value="1"/>
</dbReference>
<feature type="active site" evidence="10">
    <location>
        <position position="10"/>
    </location>
</feature>
<evidence type="ECO:0000256" key="7">
    <source>
        <dbReference type="ARBA" id="ARBA00022840"/>
    </source>
</evidence>
<keyword evidence="8 10" id="KW-0414">Isoprene biosynthesis</keyword>
<evidence type="ECO:0000256" key="8">
    <source>
        <dbReference type="ARBA" id="ARBA00023229"/>
    </source>
</evidence>
<dbReference type="InterPro" id="IPR006204">
    <property type="entry name" value="GHMP_kinase_N_dom"/>
</dbReference>
<dbReference type="PANTHER" id="PTHR43527">
    <property type="entry name" value="4-DIPHOSPHOCYTIDYL-2-C-METHYL-D-ERYTHRITOL KINASE, CHLOROPLASTIC"/>
    <property type="match status" value="1"/>
</dbReference>
<dbReference type="InterPro" id="IPR020568">
    <property type="entry name" value="Ribosomal_Su5_D2-typ_SF"/>
</dbReference>
<dbReference type="SUPFAM" id="SSF54211">
    <property type="entry name" value="Ribosomal protein S5 domain 2-like"/>
    <property type="match status" value="1"/>
</dbReference>
<dbReference type="InterPro" id="IPR036554">
    <property type="entry name" value="GHMP_kinase_C_sf"/>
</dbReference>
<feature type="binding site" evidence="10">
    <location>
        <begin position="91"/>
        <end position="101"/>
    </location>
    <ligand>
        <name>ATP</name>
        <dbReference type="ChEBI" id="CHEBI:30616"/>
    </ligand>
</feature>
<evidence type="ECO:0000313" key="14">
    <source>
        <dbReference type="Proteomes" id="UP000244037"/>
    </source>
</evidence>
<dbReference type="RefSeq" id="WP_108026028.1">
    <property type="nucleotide sequence ID" value="NZ_QAYC01000005.1"/>
</dbReference>
<dbReference type="HAMAP" id="MF_00061">
    <property type="entry name" value="IspE"/>
    <property type="match status" value="1"/>
</dbReference>
<dbReference type="GO" id="GO:0005524">
    <property type="term" value="F:ATP binding"/>
    <property type="evidence" value="ECO:0007669"/>
    <property type="project" value="UniProtKB-UniRule"/>
</dbReference>
<dbReference type="InterPro" id="IPR013750">
    <property type="entry name" value="GHMP_kinase_C_dom"/>
</dbReference>
<dbReference type="Proteomes" id="UP000244037">
    <property type="component" value="Unassembled WGS sequence"/>
</dbReference>
<keyword evidence="6 10" id="KW-0418">Kinase</keyword>
<dbReference type="UniPathway" id="UPA00056">
    <property type="reaction ID" value="UER00094"/>
</dbReference>
<dbReference type="NCBIfam" id="TIGR00154">
    <property type="entry name" value="ispE"/>
    <property type="match status" value="1"/>
</dbReference>
<evidence type="ECO:0000259" key="12">
    <source>
        <dbReference type="Pfam" id="PF08544"/>
    </source>
</evidence>
<dbReference type="PIRSF" id="PIRSF010376">
    <property type="entry name" value="IspE"/>
    <property type="match status" value="1"/>
</dbReference>
<dbReference type="InterPro" id="IPR014721">
    <property type="entry name" value="Ribsml_uS5_D2-typ_fold_subgr"/>
</dbReference>
<comment type="similarity">
    <text evidence="1 10">Belongs to the GHMP kinase family. IspE subfamily.</text>
</comment>
<sequence length="279" mass="28554">MTVEAFAPAKINLTLHVTGQRADGYHLLDSLVVFADIGDRLTLERAEDLSLSVSGPRAGGVPVDGRNLVLKAAALFGPGPGAAIRLDKRLPAAAGIGGGSSDAAAALRGLAALWGRDLPGPEAVLSLGADVPVCLAPGPVRMRGVGEEILPAPALPDFGLMLVNPGVEVPTPAVFKGLVRKDNAPMPDLPNWTSAAVLAEWLAGQRNDLEPPARAEAPVIGEVLAAIAASPGCLLARMSGSGATCFGIYPGRAAAEHAAILLRESRPGWWVEAGAPYTL</sequence>
<dbReference type="EC" id="2.7.1.148" evidence="2 10"/>
<organism evidence="13 14">
    <name type="scientific">Rhodovulum kholense</name>
    <dbReference type="NCBI Taxonomy" id="453584"/>
    <lineage>
        <taxon>Bacteria</taxon>
        <taxon>Pseudomonadati</taxon>
        <taxon>Pseudomonadota</taxon>
        <taxon>Alphaproteobacteria</taxon>
        <taxon>Rhodobacterales</taxon>
        <taxon>Paracoccaceae</taxon>
        <taxon>Rhodovulum</taxon>
    </lineage>
</organism>
<dbReference type="Pfam" id="PF08544">
    <property type="entry name" value="GHMP_kinases_C"/>
    <property type="match status" value="1"/>
</dbReference>
<dbReference type="OrthoDB" id="9809438at2"/>
<dbReference type="GO" id="GO:0019288">
    <property type="term" value="P:isopentenyl diphosphate biosynthetic process, methylerythritol 4-phosphate pathway"/>
    <property type="evidence" value="ECO:0007669"/>
    <property type="project" value="UniProtKB-UniRule"/>
</dbReference>
<evidence type="ECO:0000313" key="13">
    <source>
        <dbReference type="EMBL" id="PTW50082.1"/>
    </source>
</evidence>
<comment type="catalytic activity">
    <reaction evidence="10">
        <text>4-CDP-2-C-methyl-D-erythritol + ATP = 4-CDP-2-C-methyl-D-erythritol 2-phosphate + ADP + H(+)</text>
        <dbReference type="Rhea" id="RHEA:18437"/>
        <dbReference type="ChEBI" id="CHEBI:15378"/>
        <dbReference type="ChEBI" id="CHEBI:30616"/>
        <dbReference type="ChEBI" id="CHEBI:57823"/>
        <dbReference type="ChEBI" id="CHEBI:57919"/>
        <dbReference type="ChEBI" id="CHEBI:456216"/>
        <dbReference type="EC" id="2.7.1.148"/>
    </reaction>
</comment>
<keyword evidence="7 10" id="KW-0067">ATP-binding</keyword>
<dbReference type="Pfam" id="PF00288">
    <property type="entry name" value="GHMP_kinases_N"/>
    <property type="match status" value="1"/>
</dbReference>
<name>A0A8E3AQR8_9RHOB</name>
<evidence type="ECO:0000259" key="11">
    <source>
        <dbReference type="Pfam" id="PF00288"/>
    </source>
</evidence>
<proteinExistence type="inferred from homology"/>
<dbReference type="GO" id="GO:0016114">
    <property type="term" value="P:terpenoid biosynthetic process"/>
    <property type="evidence" value="ECO:0007669"/>
    <property type="project" value="UniProtKB-UniRule"/>
</dbReference>
<feature type="domain" description="GHMP kinase N-terminal" evidence="11">
    <location>
        <begin position="67"/>
        <end position="127"/>
    </location>
</feature>
<evidence type="ECO:0000256" key="2">
    <source>
        <dbReference type="ARBA" id="ARBA00012052"/>
    </source>
</evidence>